<dbReference type="InterPro" id="IPR029044">
    <property type="entry name" value="Nucleotide-diphossugar_trans"/>
</dbReference>
<comment type="caution">
    <text evidence="3">The sequence shown here is derived from an EMBL/GenBank/DDBJ whole genome shotgun (WGS) entry which is preliminary data.</text>
</comment>
<gene>
    <name evidence="3" type="ORF">ISALK_09410</name>
</gene>
<dbReference type="PANTHER" id="PTHR43777">
    <property type="entry name" value="MOLYBDENUM COFACTOR CYTIDYLYLTRANSFERASE"/>
    <property type="match status" value="1"/>
</dbReference>
<protein>
    <submittedName>
        <fullName evidence="3">Nucleotidyltransferase family protein</fullName>
    </submittedName>
</protein>
<dbReference type="AlphaFoldDB" id="A0AA43XL94"/>
<name>A0AA43XL94_9CLOT</name>
<dbReference type="Pfam" id="PF12804">
    <property type="entry name" value="NTP_transf_3"/>
    <property type="match status" value="1"/>
</dbReference>
<evidence type="ECO:0000259" key="2">
    <source>
        <dbReference type="Pfam" id="PF12804"/>
    </source>
</evidence>
<keyword evidence="4" id="KW-1185">Reference proteome</keyword>
<evidence type="ECO:0000313" key="4">
    <source>
        <dbReference type="Proteomes" id="UP000449710"/>
    </source>
</evidence>
<evidence type="ECO:0000313" key="3">
    <source>
        <dbReference type="EMBL" id="NBG88717.1"/>
    </source>
</evidence>
<reference evidence="3 4" key="1">
    <citation type="submission" date="2019-04" db="EMBL/GenBank/DDBJ databases">
        <title>Isachenkonia alkalipeptolytica gen. nov. sp. nov. a new anaerobic, alkiliphilic organothrophic bacterium capable to reduce synthesized ferrihydrite isolated from a soda lake.</title>
        <authorList>
            <person name="Toshchakov S.V."/>
            <person name="Zavarzina D.G."/>
            <person name="Zhilina T.N."/>
            <person name="Kostrikina N.A."/>
            <person name="Kublanov I.V."/>
        </authorList>
    </citation>
    <scope>NUCLEOTIDE SEQUENCE [LARGE SCALE GENOMIC DNA]</scope>
    <source>
        <strain evidence="3 4">Z-1701</strain>
    </source>
</reference>
<dbReference type="CDD" id="cd04182">
    <property type="entry name" value="GT_2_like_f"/>
    <property type="match status" value="1"/>
</dbReference>
<evidence type="ECO:0000256" key="1">
    <source>
        <dbReference type="SAM" id="MobiDB-lite"/>
    </source>
</evidence>
<dbReference type="SUPFAM" id="SSF53448">
    <property type="entry name" value="Nucleotide-diphospho-sugar transferases"/>
    <property type="match status" value="1"/>
</dbReference>
<dbReference type="PANTHER" id="PTHR43777:SF1">
    <property type="entry name" value="MOLYBDENUM COFACTOR CYTIDYLYLTRANSFERASE"/>
    <property type="match status" value="1"/>
</dbReference>
<feature type="region of interest" description="Disordered" evidence="1">
    <location>
        <begin position="65"/>
        <end position="95"/>
    </location>
</feature>
<feature type="domain" description="MobA-like NTP transferase" evidence="2">
    <location>
        <begin position="4"/>
        <end position="173"/>
    </location>
</feature>
<dbReference type="InterPro" id="IPR025877">
    <property type="entry name" value="MobA-like_NTP_Trfase"/>
</dbReference>
<dbReference type="Gene3D" id="3.90.550.10">
    <property type="entry name" value="Spore Coat Polysaccharide Biosynthesis Protein SpsA, Chain A"/>
    <property type="match status" value="1"/>
</dbReference>
<accession>A0AA43XL94</accession>
<dbReference type="RefSeq" id="WP_160721616.1">
    <property type="nucleotide sequence ID" value="NZ_SUMG01000010.1"/>
</dbReference>
<organism evidence="3 4">
    <name type="scientific">Isachenkonia alkalipeptolytica</name>
    <dbReference type="NCBI Taxonomy" id="2565777"/>
    <lineage>
        <taxon>Bacteria</taxon>
        <taxon>Bacillati</taxon>
        <taxon>Bacillota</taxon>
        <taxon>Clostridia</taxon>
        <taxon>Eubacteriales</taxon>
        <taxon>Clostridiaceae</taxon>
        <taxon>Isachenkonia</taxon>
    </lineage>
</organism>
<proteinExistence type="predicted"/>
<dbReference type="EMBL" id="SUMG01000010">
    <property type="protein sequence ID" value="NBG88717.1"/>
    <property type="molecule type" value="Genomic_DNA"/>
</dbReference>
<dbReference type="GO" id="GO:0016779">
    <property type="term" value="F:nucleotidyltransferase activity"/>
    <property type="evidence" value="ECO:0007669"/>
    <property type="project" value="UniProtKB-ARBA"/>
</dbReference>
<dbReference type="Proteomes" id="UP000449710">
    <property type="component" value="Unassembled WGS sequence"/>
</dbReference>
<sequence length="209" mass="23646">MVTGIVMAAGLSRRMGVNKLLMCIDNTPLIKRTLKIIEASKLEKLIVVYSDPAVLEVIREYEGEKEEGEASPREIKPVYNPHPEKGQSESVKTGMYESHPKSRGYMFFVADQPFLKPEVIDRIVDTFMEQPEHIVVPTYQGNRGMPILFPGKYRLDLLGVSGDKGGRSIIDENQDQTIFLPIEDPKVGEDMDTIEDYEKICEIDAERRG</sequence>
<feature type="compositionally biased region" description="Basic and acidic residues" evidence="1">
    <location>
        <begin position="65"/>
        <end position="87"/>
    </location>
</feature>